<name>A0A4R5DX30_9BACT</name>
<evidence type="ECO:0000313" key="6">
    <source>
        <dbReference type="Proteomes" id="UP000294850"/>
    </source>
</evidence>
<dbReference type="AlphaFoldDB" id="A0A4R5DX30"/>
<evidence type="ECO:0000259" key="4">
    <source>
        <dbReference type="Pfam" id="PF13354"/>
    </source>
</evidence>
<evidence type="ECO:0000256" key="2">
    <source>
        <dbReference type="ARBA" id="ARBA00009009"/>
    </source>
</evidence>
<dbReference type="EMBL" id="SMFL01000001">
    <property type="protein sequence ID" value="TDE18457.1"/>
    <property type="molecule type" value="Genomic_DNA"/>
</dbReference>
<dbReference type="NCBIfam" id="NF012099">
    <property type="entry name" value="SubclassA2"/>
    <property type="match status" value="1"/>
</dbReference>
<feature type="domain" description="Beta-lactamase class A catalytic" evidence="4">
    <location>
        <begin position="47"/>
        <end position="274"/>
    </location>
</feature>
<dbReference type="PANTHER" id="PTHR35333:SF3">
    <property type="entry name" value="BETA-LACTAMASE-TYPE TRANSPEPTIDASE FOLD CONTAINING PROTEIN"/>
    <property type="match status" value="1"/>
</dbReference>
<organism evidence="5 6">
    <name type="scientific">Dyadobacter psychrotolerans</name>
    <dbReference type="NCBI Taxonomy" id="2541721"/>
    <lineage>
        <taxon>Bacteria</taxon>
        <taxon>Pseudomonadati</taxon>
        <taxon>Bacteroidota</taxon>
        <taxon>Cytophagia</taxon>
        <taxon>Cytophagales</taxon>
        <taxon>Spirosomataceae</taxon>
        <taxon>Dyadobacter</taxon>
    </lineage>
</organism>
<dbReference type="NCBIfam" id="NF033103">
    <property type="entry name" value="bla_class_A"/>
    <property type="match status" value="1"/>
</dbReference>
<dbReference type="GO" id="GO:0030655">
    <property type="term" value="P:beta-lactam antibiotic catabolic process"/>
    <property type="evidence" value="ECO:0007669"/>
    <property type="project" value="InterPro"/>
</dbReference>
<sequence>MCRIFAKQFFRTVVILIGFFPTVSIAQKAEFAKKIETISKEARGVVGVGIMDLKSRETMVLNPSHKFPMQSVFKFPLAMAALDQVDKGKFILSQKIHVTRQDVSPKTWSPLSKKYPEGEVDVTLAELLSYTVSMSDNNACDILFRLLGGPKNVEDYIRTLGVKDIAIAATEEEMSKDWNVQFTNWSRPAAMLQLLDVFFKGKKLSKESNDFLWKIMTETTTGPNRMRGLLPKEARVAHKTGTSGTNEKGITAASNDVGIMTLPDGKQIAVVVYVSNAAADEKTRDAVIAQITKAAWDYYSVK</sequence>
<comment type="catalytic activity">
    <reaction evidence="1">
        <text>a beta-lactam + H2O = a substituted beta-amino acid</text>
        <dbReference type="Rhea" id="RHEA:20401"/>
        <dbReference type="ChEBI" id="CHEBI:15377"/>
        <dbReference type="ChEBI" id="CHEBI:35627"/>
        <dbReference type="ChEBI" id="CHEBI:140347"/>
        <dbReference type="EC" id="3.5.2.6"/>
    </reaction>
</comment>
<keyword evidence="6" id="KW-1185">Reference proteome</keyword>
<accession>A0A4R5DX30</accession>
<evidence type="ECO:0000256" key="1">
    <source>
        <dbReference type="ARBA" id="ARBA00001526"/>
    </source>
</evidence>
<dbReference type="EC" id="3.5.2.6" evidence="3"/>
<dbReference type="Pfam" id="PF13354">
    <property type="entry name" value="Beta-lactamase2"/>
    <property type="match status" value="1"/>
</dbReference>
<dbReference type="SUPFAM" id="SSF56601">
    <property type="entry name" value="beta-lactamase/transpeptidase-like"/>
    <property type="match status" value="1"/>
</dbReference>
<gene>
    <name evidence="5" type="primary">bla</name>
    <name evidence="5" type="ORF">E0F88_02670</name>
</gene>
<dbReference type="GO" id="GO:0046677">
    <property type="term" value="P:response to antibiotic"/>
    <property type="evidence" value="ECO:0007669"/>
    <property type="project" value="InterPro"/>
</dbReference>
<dbReference type="PANTHER" id="PTHR35333">
    <property type="entry name" value="BETA-LACTAMASE"/>
    <property type="match status" value="1"/>
</dbReference>
<proteinExistence type="inferred from homology"/>
<dbReference type="GO" id="GO:0008800">
    <property type="term" value="F:beta-lactamase activity"/>
    <property type="evidence" value="ECO:0007669"/>
    <property type="project" value="UniProtKB-EC"/>
</dbReference>
<dbReference type="RefSeq" id="WP_131956381.1">
    <property type="nucleotide sequence ID" value="NZ_SMFL01000001.1"/>
</dbReference>
<comment type="similarity">
    <text evidence="2">Belongs to the class-A beta-lactamase family.</text>
</comment>
<dbReference type="PRINTS" id="PR00118">
    <property type="entry name" value="BLACTAMASEA"/>
</dbReference>
<dbReference type="OrthoDB" id="9772863at2"/>
<evidence type="ECO:0000313" key="5">
    <source>
        <dbReference type="EMBL" id="TDE18457.1"/>
    </source>
</evidence>
<comment type="caution">
    <text evidence="5">The sequence shown here is derived from an EMBL/GenBank/DDBJ whole genome shotgun (WGS) entry which is preliminary data.</text>
</comment>
<protein>
    <recommendedName>
        <fullName evidence="3">beta-lactamase</fullName>
        <ecNumber evidence="3">3.5.2.6</ecNumber>
    </recommendedName>
</protein>
<reference evidence="5 6" key="1">
    <citation type="submission" date="2019-03" db="EMBL/GenBank/DDBJ databases">
        <title>Dyadobacter AR-3-6 sp. nov., isolated from arctic soil.</title>
        <authorList>
            <person name="Chaudhary D.K."/>
        </authorList>
    </citation>
    <scope>NUCLEOTIDE SEQUENCE [LARGE SCALE GENOMIC DNA]</scope>
    <source>
        <strain evidence="5 6">AR-3-6</strain>
    </source>
</reference>
<dbReference type="InterPro" id="IPR045155">
    <property type="entry name" value="Beta-lactam_cat"/>
</dbReference>
<dbReference type="InterPro" id="IPR012338">
    <property type="entry name" value="Beta-lactam/transpept-like"/>
</dbReference>
<evidence type="ECO:0000256" key="3">
    <source>
        <dbReference type="ARBA" id="ARBA00012865"/>
    </source>
</evidence>
<dbReference type="Proteomes" id="UP000294850">
    <property type="component" value="Unassembled WGS sequence"/>
</dbReference>
<dbReference type="Gene3D" id="3.40.710.10">
    <property type="entry name" value="DD-peptidase/beta-lactamase superfamily"/>
    <property type="match status" value="1"/>
</dbReference>
<dbReference type="InterPro" id="IPR000871">
    <property type="entry name" value="Beta-lactam_class-A"/>
</dbReference>